<dbReference type="Proteomes" id="UP000799441">
    <property type="component" value="Unassembled WGS sequence"/>
</dbReference>
<feature type="compositionally biased region" description="Pro residues" evidence="5">
    <location>
        <begin position="290"/>
        <end position="301"/>
    </location>
</feature>
<dbReference type="InterPro" id="IPR002130">
    <property type="entry name" value="Cyclophilin-type_PPIase_dom"/>
</dbReference>
<comment type="similarity">
    <text evidence="4">Belongs to the cyclophilin-type PPIase family. CWC27 subfamily.</text>
</comment>
<dbReference type="PROSITE" id="PS00170">
    <property type="entry name" value="CSA_PPIASE_1"/>
    <property type="match status" value="1"/>
</dbReference>
<dbReference type="PROSITE" id="PS50072">
    <property type="entry name" value="CSA_PPIASE_2"/>
    <property type="match status" value="1"/>
</dbReference>
<dbReference type="Gene3D" id="2.40.100.10">
    <property type="entry name" value="Cyclophilin-like"/>
    <property type="match status" value="1"/>
</dbReference>
<dbReference type="Pfam" id="PF00160">
    <property type="entry name" value="Pro_isomerase"/>
    <property type="match status" value="1"/>
</dbReference>
<evidence type="ECO:0000259" key="6">
    <source>
        <dbReference type="PROSITE" id="PS50072"/>
    </source>
</evidence>
<feature type="region of interest" description="Disordered" evidence="5">
    <location>
        <begin position="482"/>
        <end position="502"/>
    </location>
</feature>
<dbReference type="GO" id="GO:0006457">
    <property type="term" value="P:protein folding"/>
    <property type="evidence" value="ECO:0007669"/>
    <property type="project" value="InterPro"/>
</dbReference>
<evidence type="ECO:0000256" key="3">
    <source>
        <dbReference type="ARBA" id="ARBA00023242"/>
    </source>
</evidence>
<feature type="compositionally biased region" description="Basic and acidic residues" evidence="5">
    <location>
        <begin position="321"/>
        <end position="337"/>
    </location>
</feature>
<dbReference type="InterPro" id="IPR020892">
    <property type="entry name" value="Cyclophilin-type_PPIase_CS"/>
</dbReference>
<accession>A0A9P4Q9H0</accession>
<evidence type="ECO:0000256" key="5">
    <source>
        <dbReference type="SAM" id="MobiDB-lite"/>
    </source>
</evidence>
<comment type="caution">
    <text evidence="7">The sequence shown here is derived from an EMBL/GenBank/DDBJ whole genome shotgun (WGS) entry which is preliminary data.</text>
</comment>
<feature type="compositionally biased region" description="Polar residues" evidence="5">
    <location>
        <begin position="368"/>
        <end position="379"/>
    </location>
</feature>
<dbReference type="OrthoDB" id="442970at2759"/>
<evidence type="ECO:0000256" key="4">
    <source>
        <dbReference type="ARBA" id="ARBA00038509"/>
    </source>
</evidence>
<feature type="region of interest" description="Disordered" evidence="5">
    <location>
        <begin position="185"/>
        <end position="415"/>
    </location>
</feature>
<evidence type="ECO:0000256" key="2">
    <source>
        <dbReference type="ARBA" id="ARBA00004123"/>
    </source>
</evidence>
<dbReference type="AlphaFoldDB" id="A0A9P4Q9H0"/>
<dbReference type="InterPro" id="IPR044666">
    <property type="entry name" value="Cyclophilin_A-like"/>
</dbReference>
<gene>
    <name evidence="7" type="ORF">K431DRAFT_285650</name>
</gene>
<dbReference type="GO" id="GO:0003755">
    <property type="term" value="F:peptidyl-prolyl cis-trans isomerase activity"/>
    <property type="evidence" value="ECO:0007669"/>
    <property type="project" value="UniProtKB-EC"/>
</dbReference>
<keyword evidence="8" id="KW-1185">Reference proteome</keyword>
<name>A0A9P4Q9H0_9PEZI</name>
<evidence type="ECO:0000313" key="8">
    <source>
        <dbReference type="Proteomes" id="UP000799441"/>
    </source>
</evidence>
<evidence type="ECO:0000256" key="1">
    <source>
        <dbReference type="ARBA" id="ARBA00000971"/>
    </source>
</evidence>
<comment type="catalytic activity">
    <reaction evidence="1">
        <text>[protein]-peptidylproline (omega=180) = [protein]-peptidylproline (omega=0)</text>
        <dbReference type="Rhea" id="RHEA:16237"/>
        <dbReference type="Rhea" id="RHEA-COMP:10747"/>
        <dbReference type="Rhea" id="RHEA-COMP:10748"/>
        <dbReference type="ChEBI" id="CHEBI:83833"/>
        <dbReference type="ChEBI" id="CHEBI:83834"/>
        <dbReference type="EC" id="5.2.1.8"/>
    </reaction>
</comment>
<dbReference type="PRINTS" id="PR00153">
    <property type="entry name" value="CSAPPISMRASE"/>
</dbReference>
<sequence length="502" mass="54690">MSSLYNLEPQPTAKVVLSTTSGDLTLELFAKQIPLASRNFLQHCLDGYYNNTVFHRLVPGFIIQGGDPTGTGHGGTSAVHEDGSPFADEFHSRLKFNRRGLLGMANDGADQNGSQFFLTLGATAELQGKHTMFGRIEGETIYNLMKMGEAEVTEVEGSERPMYPTRITGAEVLVNPFEDMVVRVREAPRTKQEAGSKKDAKKRKKPAGKNVLSFGGDDGDEDAAPVLKRSKVNPRFASADEQAPSRNDREAKAPTSLPTREPAPEIRLTSPEGPQPVKAPARLANKQPVLSPPPFEPPEPEPQLSALDKINAEIAATKASMKREVDTGSKQEERPKGALEAMIPETASRGRKRGKASDEKGAMDIFNSFRQKLANNSSAGGPEKPRGGAERDAANGLPGESKADAGAQAEGEDEEASLCDLHFIANCQSCKAWDGDENADAEAETDNDTDWMSHTLTFAKDVLGKDLEWKRKMEEIEVIDPREKARAIAQSQKDRRKEKPRS</sequence>
<dbReference type="PANTHER" id="PTHR45625:SF6">
    <property type="entry name" value="SPLICEOSOME-ASSOCIATED PROTEIN CWC27 HOMOLOG"/>
    <property type="match status" value="1"/>
</dbReference>
<proteinExistence type="inferred from homology"/>
<feature type="compositionally biased region" description="Basic and acidic residues" evidence="5">
    <location>
        <begin position="383"/>
        <end position="393"/>
    </location>
</feature>
<dbReference type="InterPro" id="IPR029000">
    <property type="entry name" value="Cyclophilin-like_dom_sf"/>
</dbReference>
<comment type="subcellular location">
    <subcellularLocation>
        <location evidence="2">Nucleus</location>
    </subcellularLocation>
</comment>
<feature type="compositionally biased region" description="Basic and acidic residues" evidence="5">
    <location>
        <begin position="185"/>
        <end position="198"/>
    </location>
</feature>
<dbReference type="SUPFAM" id="SSF50891">
    <property type="entry name" value="Cyclophilin-like"/>
    <property type="match status" value="1"/>
</dbReference>
<dbReference type="CDD" id="cd01925">
    <property type="entry name" value="cyclophilin_CeCYP16-like"/>
    <property type="match status" value="1"/>
</dbReference>
<organism evidence="7 8">
    <name type="scientific">Polychaeton citri CBS 116435</name>
    <dbReference type="NCBI Taxonomy" id="1314669"/>
    <lineage>
        <taxon>Eukaryota</taxon>
        <taxon>Fungi</taxon>
        <taxon>Dikarya</taxon>
        <taxon>Ascomycota</taxon>
        <taxon>Pezizomycotina</taxon>
        <taxon>Dothideomycetes</taxon>
        <taxon>Dothideomycetidae</taxon>
        <taxon>Capnodiales</taxon>
        <taxon>Capnodiaceae</taxon>
        <taxon>Polychaeton</taxon>
    </lineage>
</organism>
<reference evidence="7" key="1">
    <citation type="journal article" date="2020" name="Stud. Mycol.">
        <title>101 Dothideomycetes genomes: a test case for predicting lifestyles and emergence of pathogens.</title>
        <authorList>
            <person name="Haridas S."/>
            <person name="Albert R."/>
            <person name="Binder M."/>
            <person name="Bloem J."/>
            <person name="Labutti K."/>
            <person name="Salamov A."/>
            <person name="Andreopoulos B."/>
            <person name="Baker S."/>
            <person name="Barry K."/>
            <person name="Bills G."/>
            <person name="Bluhm B."/>
            <person name="Cannon C."/>
            <person name="Castanera R."/>
            <person name="Culley D."/>
            <person name="Daum C."/>
            <person name="Ezra D."/>
            <person name="Gonzalez J."/>
            <person name="Henrissat B."/>
            <person name="Kuo A."/>
            <person name="Liang C."/>
            <person name="Lipzen A."/>
            <person name="Lutzoni F."/>
            <person name="Magnuson J."/>
            <person name="Mondo S."/>
            <person name="Nolan M."/>
            <person name="Ohm R."/>
            <person name="Pangilinan J."/>
            <person name="Park H.-J."/>
            <person name="Ramirez L."/>
            <person name="Alfaro M."/>
            <person name="Sun H."/>
            <person name="Tritt A."/>
            <person name="Yoshinaga Y."/>
            <person name="Zwiers L.-H."/>
            <person name="Turgeon B."/>
            <person name="Goodwin S."/>
            <person name="Spatafora J."/>
            <person name="Crous P."/>
            <person name="Grigoriev I."/>
        </authorList>
    </citation>
    <scope>NUCLEOTIDE SEQUENCE</scope>
    <source>
        <strain evidence="7">CBS 116435</strain>
    </source>
</reference>
<keyword evidence="3" id="KW-0539">Nucleus</keyword>
<evidence type="ECO:0000313" key="7">
    <source>
        <dbReference type="EMBL" id="KAF2720532.1"/>
    </source>
</evidence>
<dbReference type="GO" id="GO:0071013">
    <property type="term" value="C:catalytic step 2 spliceosome"/>
    <property type="evidence" value="ECO:0007669"/>
    <property type="project" value="TreeGrafter"/>
</dbReference>
<feature type="domain" description="PPIase cyclophilin-type" evidence="6">
    <location>
        <begin position="22"/>
        <end position="172"/>
    </location>
</feature>
<dbReference type="EMBL" id="MU003798">
    <property type="protein sequence ID" value="KAF2720532.1"/>
    <property type="molecule type" value="Genomic_DNA"/>
</dbReference>
<dbReference type="PANTHER" id="PTHR45625">
    <property type="entry name" value="PEPTIDYL-PROLYL CIS-TRANS ISOMERASE-RELATED"/>
    <property type="match status" value="1"/>
</dbReference>
<protein>
    <submittedName>
        <fullName evidence="7">Cyclophilin-like protein</fullName>
    </submittedName>
</protein>